<dbReference type="InterPro" id="IPR010487">
    <property type="entry name" value="NGRN/Rrg9"/>
</dbReference>
<name>A4D211_HUMAN</name>
<protein>
    <submittedName>
        <fullName evidence="2">Similar to mesenchymal stem cell protein DSC92; neurite outgrowth associated protein</fullName>
    </submittedName>
</protein>
<dbReference type="AlphaFoldDB" id="A4D211"/>
<reference evidence="2" key="2">
    <citation type="submission" date="2004-06" db="EMBL/GenBank/DDBJ databases">
        <authorList>
            <person name="Scherer S.W."/>
            <person name="Cheung J."/>
            <person name="MacDonald J.R."/>
            <person name="Osborne L.R."/>
            <person name="Nakabayashi K."/>
            <person name="Herbrick J.-A."/>
            <person name="Carson A.R."/>
            <person name="Parker-Katiraee L."/>
            <person name="Skaug J."/>
            <person name="Khaja R."/>
            <person name="Zhang J."/>
            <person name="Hudek A.K."/>
            <person name="Li M."/>
            <person name="Haddad M."/>
            <person name="Duggan G.E."/>
            <person name="Fernandez B.A."/>
            <person name="Kanematsu E."/>
            <person name="Gentles S."/>
            <person name="Christopoulos C.C."/>
            <person name="Choufani S."/>
            <person name="Kwasnicka D."/>
            <person name="Zheng X.H."/>
            <person name="Nusskern D."/>
            <person name="Zhang Q."/>
            <person name="Gu Z."/>
            <person name="Lu F."/>
            <person name="Zeesman S."/>
            <person name="Teshima I."/>
            <person name="Chitayat D."/>
            <person name="Shuman C."/>
            <person name="Weksberg R."/>
            <person name="Zackai E.H."/>
            <person name="Grebe T.A."/>
            <person name="Cox S.R."/>
            <person name="Kirkpatrick S.J."/>
            <person name="Rahman N."/>
            <person name="Friedman J.M."/>
            <person name="Heng H.H.Q."/>
            <person name="Pelicci P."/>
            <person name="Lococo F."/>
            <person name="Belloni E."/>
            <person name="Shaffer L.G."/>
            <person name="Morton C.C."/>
            <person name="Pober B."/>
            <person name="Gusella J."/>
            <person name="Bruns G."/>
            <person name="Korf B.R."/>
            <person name="Quade B.J."/>
            <person name="Ligon A.H."/>
            <person name="Ferguson H."/>
            <person name="Higgins A.W."/>
            <person name="Leach N.T."/>
            <person name="Herrick S.R."/>
            <person name="Lemyre E."/>
            <person name="Farra C.G."/>
            <person name="Kim H.-G."/>
            <person name="Summers A.M."/>
            <person name="Gripp K.W."/>
            <person name="Roberts W."/>
            <person name="Szatmari P."/>
            <person name="Winsor E.J.T."/>
            <person name="Grzeschik K.-H."/>
            <person name="Teebi A."/>
            <person name="Minassian B.A."/>
            <person name="Kere J."/>
            <person name="Armengol L."/>
            <person name="Pujana M.Angel."/>
            <person name="Estivill X."/>
            <person name="Wilson M.D."/>
            <person name="Koop B.F."/>
            <person name="Tosi S."/>
            <person name="Moore G.E."/>
            <person name="Boright A.P."/>
            <person name="Zlotorynski E."/>
            <person name="Kerem B."/>
            <person name="Kroisel P.M."/>
            <person name="Petek E."/>
            <person name="Oscier D.G."/>
            <person name="Mould S.J."/>
            <person name="Doehner H."/>
            <person name="Doehner K."/>
            <person name="Rommens J.M."/>
            <person name="Vincent J.B."/>
            <person name="Venter J.C."/>
            <person name="Li P.W."/>
            <person name="Mural R.J."/>
            <person name="Adams M.D."/>
            <person name="Tsui L.-C."/>
        </authorList>
    </citation>
    <scope>NUCLEOTIDE SEQUENCE</scope>
</reference>
<proteinExistence type="predicted"/>
<gene>
    <name evidence="2" type="primary">LOC402245</name>
    <name evidence="2" type="ORF">tcag7.874</name>
</gene>
<evidence type="ECO:0000313" key="2">
    <source>
        <dbReference type="EMBL" id="EAL23954.1"/>
    </source>
</evidence>
<evidence type="ECO:0000256" key="1">
    <source>
        <dbReference type="SAM" id="MobiDB-lite"/>
    </source>
</evidence>
<sequence length="126" mass="13805">MATNTANSAGLKPTCVCVALPLPPGRSAPHRRLAPCGIAGPGPIGWEQDPDSCRRNGSCRRWRGHQRELQKYSSDSESTRRTGDAALPSEQKLEELKAEEPGHFSSKVVQRGREFFDSSGNFPCRI</sequence>
<dbReference type="Pfam" id="PF06413">
    <property type="entry name" value="Neugrin"/>
    <property type="match status" value="1"/>
</dbReference>
<accession>A4D211</accession>
<dbReference type="EMBL" id="CH236953">
    <property type="protein sequence ID" value="EAL23954.1"/>
    <property type="molecule type" value="Genomic_DNA"/>
</dbReference>
<feature type="region of interest" description="Disordered" evidence="1">
    <location>
        <begin position="66"/>
        <end position="101"/>
    </location>
</feature>
<feature type="compositionally biased region" description="Basic and acidic residues" evidence="1">
    <location>
        <begin position="91"/>
        <end position="101"/>
    </location>
</feature>
<organism evidence="2">
    <name type="scientific">Homo sapiens</name>
    <name type="common">Human</name>
    <dbReference type="NCBI Taxonomy" id="9606"/>
    <lineage>
        <taxon>Eukaryota</taxon>
        <taxon>Metazoa</taxon>
        <taxon>Chordata</taxon>
        <taxon>Craniata</taxon>
        <taxon>Vertebrata</taxon>
        <taxon>Euteleostomi</taxon>
        <taxon>Mammalia</taxon>
        <taxon>Eutheria</taxon>
        <taxon>Euarchontoglires</taxon>
        <taxon>Primates</taxon>
        <taxon>Haplorrhini</taxon>
        <taxon>Catarrhini</taxon>
        <taxon>Hominidae</taxon>
        <taxon>Homo</taxon>
    </lineage>
</organism>
<reference evidence="2" key="1">
    <citation type="journal article" date="2003" name="Science">
        <title>Human chromosome 7: DNA sequence and biology.</title>
        <authorList>
            <person name="Scherer S.W."/>
            <person name="Cheung J."/>
            <person name="MacDonald J.R."/>
            <person name="Osborne L.R."/>
            <person name="Nakabayashi K."/>
            <person name="Herbrick J.A."/>
            <person name="Carson A.R."/>
            <person name="Parker-Katiraee L."/>
            <person name="Skaug J."/>
            <person name="Khaja R."/>
            <person name="Zhang J."/>
            <person name="Hudek A.K."/>
            <person name="Li M."/>
            <person name="Haddad M."/>
            <person name="Duggan G.E."/>
            <person name="Fernandez B.A."/>
            <person name="Kanematsu E."/>
            <person name="Gentles S."/>
            <person name="Christopoulos C.C."/>
            <person name="Choufani S."/>
            <person name="Kwasnicka D."/>
            <person name="Zheng X.H."/>
            <person name="Lai Z."/>
            <person name="Nusskern D."/>
            <person name="Zhang Q."/>
            <person name="Gu Z."/>
            <person name="Lu F."/>
            <person name="Zeesman S."/>
            <person name="Nowaczyk M.J."/>
            <person name="Teshima I."/>
            <person name="Chitayat D."/>
            <person name="Shuman C."/>
            <person name="Weksberg R."/>
            <person name="Zackai E.H."/>
            <person name="Grebe T.A."/>
            <person name="Cox S.R."/>
            <person name="Kirkpatrick S.J."/>
            <person name="Rahman N."/>
            <person name="Friedman J.M."/>
            <person name="Heng H.H."/>
            <person name="Pelicci P.G."/>
            <person name="Lo-Coco F."/>
            <person name="Belloni E."/>
            <person name="Shaffer L.G."/>
            <person name="Pober B."/>
            <person name="Morton C.C."/>
            <person name="Gusella J.F."/>
            <person name="Bruns G.A."/>
            <person name="Korf B.R."/>
            <person name="Quade B.J."/>
            <person name="Ligon A.H."/>
            <person name="Ferguson H."/>
            <person name="Higgins A.W."/>
            <person name="Leach N.T."/>
            <person name="Herrick S.R."/>
            <person name="Lemyre E."/>
            <person name="Farra C.G."/>
            <person name="Kim H.G."/>
            <person name="Summers A.M."/>
            <person name="Gripp K.W."/>
            <person name="Roberts W."/>
            <person name="Szatmari P."/>
            <person name="Winsor E.J."/>
            <person name="Grzeschik K.H."/>
            <person name="Teebi A."/>
            <person name="Minassian B.A."/>
            <person name="Kere J."/>
            <person name="Armengol L."/>
            <person name="Pujana M.A."/>
            <person name="Estivill X."/>
            <person name="Wilson M.D."/>
            <person name="Koop B.F."/>
            <person name="Tosi S."/>
            <person name="Moore G.E."/>
            <person name="Boright A.P."/>
            <person name="Zlotorynski E."/>
            <person name="Kerem B."/>
            <person name="Kroisel P.M."/>
            <person name="Petek E."/>
            <person name="Oscier D.G."/>
            <person name="Mould S.J."/>
            <person name="Dohner H."/>
            <person name="Dohner K."/>
            <person name="Rommens J.M."/>
            <person name="Vincent J.B."/>
            <person name="Venter J.C."/>
            <person name="Li P.W."/>
            <person name="Mural R.J."/>
            <person name="Adams M.D."/>
            <person name="Tsui L.C."/>
        </authorList>
    </citation>
    <scope>NUCLEOTIDE SEQUENCE [LARGE SCALE GENOMIC DNA]</scope>
</reference>